<dbReference type="RefSeq" id="WP_307240439.1">
    <property type="nucleotide sequence ID" value="NZ_JAUSQZ010000001.1"/>
</dbReference>
<proteinExistence type="predicted"/>
<dbReference type="Proteomes" id="UP001235712">
    <property type="component" value="Unassembled WGS sequence"/>
</dbReference>
<evidence type="ECO:0000313" key="3">
    <source>
        <dbReference type="Proteomes" id="UP001235712"/>
    </source>
</evidence>
<sequence>MSARRLSPEPLSGPRFRLARDDAAQLCGRVSALSRAGVPPGRTWEVLAAGRGPDARVATTVAGMMAVGGTTAEGLRLAASGCDGPGVEALEWLAATAEVVRRSGAPAAAIFDGVGSGLLAQIAESDERDVALSGPRTTAKVLATLPVIGLLLGAALGVNTLGVLLGSAPGLACLVGGALFWWAGRRWTAQLVRSASRENP</sequence>
<dbReference type="EMBL" id="JAUSQZ010000001">
    <property type="protein sequence ID" value="MDP9826036.1"/>
    <property type="molecule type" value="Genomic_DNA"/>
</dbReference>
<evidence type="ECO:0000256" key="1">
    <source>
        <dbReference type="SAM" id="Phobius"/>
    </source>
</evidence>
<feature type="transmembrane region" description="Helical" evidence="1">
    <location>
        <begin position="164"/>
        <end position="183"/>
    </location>
</feature>
<protein>
    <submittedName>
        <fullName evidence="2">Flp pilus assembly protein TadB</fullName>
    </submittedName>
</protein>
<keyword evidence="1" id="KW-0812">Transmembrane</keyword>
<reference evidence="2 3" key="1">
    <citation type="submission" date="2023-07" db="EMBL/GenBank/DDBJ databases">
        <title>Sequencing the genomes of 1000 actinobacteria strains.</title>
        <authorList>
            <person name="Klenk H.-P."/>
        </authorList>
    </citation>
    <scope>NUCLEOTIDE SEQUENCE [LARGE SCALE GENOMIC DNA]</scope>
    <source>
        <strain evidence="2 3">DSM 44388</strain>
    </source>
</reference>
<keyword evidence="3" id="KW-1185">Reference proteome</keyword>
<accession>A0ABT9P0D5</accession>
<keyword evidence="1" id="KW-0472">Membrane</keyword>
<evidence type="ECO:0000313" key="2">
    <source>
        <dbReference type="EMBL" id="MDP9826036.1"/>
    </source>
</evidence>
<organism evidence="2 3">
    <name type="scientific">Kineosporia succinea</name>
    <dbReference type="NCBI Taxonomy" id="84632"/>
    <lineage>
        <taxon>Bacteria</taxon>
        <taxon>Bacillati</taxon>
        <taxon>Actinomycetota</taxon>
        <taxon>Actinomycetes</taxon>
        <taxon>Kineosporiales</taxon>
        <taxon>Kineosporiaceae</taxon>
        <taxon>Kineosporia</taxon>
    </lineage>
</organism>
<name>A0ABT9P0D5_9ACTN</name>
<keyword evidence="1" id="KW-1133">Transmembrane helix</keyword>
<comment type="caution">
    <text evidence="2">The sequence shown here is derived from an EMBL/GenBank/DDBJ whole genome shotgun (WGS) entry which is preliminary data.</text>
</comment>
<feature type="transmembrane region" description="Helical" evidence="1">
    <location>
        <begin position="141"/>
        <end position="158"/>
    </location>
</feature>
<gene>
    <name evidence="2" type="ORF">J2S57_001785</name>
</gene>